<organism evidence="1 2">
    <name type="scientific">Natronincola ferrireducens</name>
    <dbReference type="NCBI Taxonomy" id="393762"/>
    <lineage>
        <taxon>Bacteria</taxon>
        <taxon>Bacillati</taxon>
        <taxon>Bacillota</taxon>
        <taxon>Clostridia</taxon>
        <taxon>Peptostreptococcales</taxon>
        <taxon>Natronincolaceae</taxon>
        <taxon>Natronincola</taxon>
    </lineage>
</organism>
<dbReference type="AlphaFoldDB" id="A0A1G9EF57"/>
<protein>
    <submittedName>
        <fullName evidence="1">Transcriptional regulator, BadM/Rrf2 family</fullName>
    </submittedName>
</protein>
<evidence type="ECO:0000313" key="2">
    <source>
        <dbReference type="Proteomes" id="UP000198718"/>
    </source>
</evidence>
<keyword evidence="2" id="KW-1185">Reference proteome</keyword>
<dbReference type="Pfam" id="PF02082">
    <property type="entry name" value="Rrf2"/>
    <property type="match status" value="1"/>
</dbReference>
<dbReference type="OrthoDB" id="9808360at2"/>
<dbReference type="PANTHER" id="PTHR33221">
    <property type="entry name" value="WINGED HELIX-TURN-HELIX TRANSCRIPTIONAL REGULATOR, RRF2 FAMILY"/>
    <property type="match status" value="1"/>
</dbReference>
<dbReference type="RefSeq" id="WP_090553490.1">
    <property type="nucleotide sequence ID" value="NZ_FNFP01000003.1"/>
</dbReference>
<accession>A0A1G9EF57</accession>
<dbReference type="InterPro" id="IPR036388">
    <property type="entry name" value="WH-like_DNA-bd_sf"/>
</dbReference>
<proteinExistence type="predicted"/>
<evidence type="ECO:0000313" key="1">
    <source>
        <dbReference type="EMBL" id="SDK74701.1"/>
    </source>
</evidence>
<dbReference type="Gene3D" id="1.10.10.10">
    <property type="entry name" value="Winged helix-like DNA-binding domain superfamily/Winged helix DNA-binding domain"/>
    <property type="match status" value="1"/>
</dbReference>
<dbReference type="GO" id="GO:0005829">
    <property type="term" value="C:cytosol"/>
    <property type="evidence" value="ECO:0007669"/>
    <property type="project" value="TreeGrafter"/>
</dbReference>
<dbReference type="PROSITE" id="PS51197">
    <property type="entry name" value="HTH_RRF2_2"/>
    <property type="match status" value="1"/>
</dbReference>
<name>A0A1G9EF57_9FIRM</name>
<dbReference type="GO" id="GO:0003700">
    <property type="term" value="F:DNA-binding transcription factor activity"/>
    <property type="evidence" value="ECO:0007669"/>
    <property type="project" value="TreeGrafter"/>
</dbReference>
<dbReference type="InterPro" id="IPR000944">
    <property type="entry name" value="Tscrpt_reg_Rrf2"/>
</dbReference>
<dbReference type="EMBL" id="FNFP01000003">
    <property type="protein sequence ID" value="SDK74701.1"/>
    <property type="molecule type" value="Genomic_DNA"/>
</dbReference>
<sequence length="137" mass="15052">MSSIIHISEMVSIALHSMVVIANANKELLNVKKIAQTTGASESHLSKVLQRLVKANFIRSVRGPKGGFTLSKPPNKITFLDIYEVMEGSLTTTQCPTNCEACSFESCIFGGVPEKLNQEFIEYLRNKKLSDFIASLG</sequence>
<dbReference type="SUPFAM" id="SSF46785">
    <property type="entry name" value="Winged helix' DNA-binding domain"/>
    <property type="match status" value="1"/>
</dbReference>
<dbReference type="InterPro" id="IPR036390">
    <property type="entry name" value="WH_DNA-bd_sf"/>
</dbReference>
<dbReference type="Proteomes" id="UP000198718">
    <property type="component" value="Unassembled WGS sequence"/>
</dbReference>
<gene>
    <name evidence="1" type="ORF">SAMN05660472_01943</name>
</gene>
<dbReference type="NCBIfam" id="TIGR00738">
    <property type="entry name" value="rrf2_super"/>
    <property type="match status" value="1"/>
</dbReference>
<dbReference type="STRING" id="393762.SAMN05660472_01943"/>
<dbReference type="PANTHER" id="PTHR33221:SF9">
    <property type="entry name" value="RRF2 FAMILY PROTEIN"/>
    <property type="match status" value="1"/>
</dbReference>
<reference evidence="1 2" key="1">
    <citation type="submission" date="2016-10" db="EMBL/GenBank/DDBJ databases">
        <authorList>
            <person name="de Groot N.N."/>
        </authorList>
    </citation>
    <scope>NUCLEOTIDE SEQUENCE [LARGE SCALE GENOMIC DNA]</scope>
    <source>
        <strain evidence="1 2">DSM 18346</strain>
    </source>
</reference>